<evidence type="ECO:0000259" key="1">
    <source>
        <dbReference type="Pfam" id="PF12708"/>
    </source>
</evidence>
<name>A0ABX7RQS1_9ACTN</name>
<reference evidence="2 3" key="1">
    <citation type="submission" date="2021-03" db="EMBL/GenBank/DDBJ databases">
        <title>Streptomyces strains.</title>
        <authorList>
            <person name="Lund M.B."/>
            <person name="Toerring T."/>
        </authorList>
    </citation>
    <scope>NUCLEOTIDE SEQUENCE [LARGE SCALE GENOMIC DNA]</scope>
    <source>
        <strain evidence="2 3">KCC S-1010</strain>
    </source>
</reference>
<dbReference type="InterPro" id="IPR012334">
    <property type="entry name" value="Pectin_lyas_fold"/>
</dbReference>
<dbReference type="Gene3D" id="2.160.20.10">
    <property type="entry name" value="Single-stranded right-handed beta-helix, Pectin lyase-like"/>
    <property type="match status" value="1"/>
</dbReference>
<evidence type="ECO:0000313" key="2">
    <source>
        <dbReference type="EMBL" id="QSY49739.1"/>
    </source>
</evidence>
<organism evidence="2 3">
    <name type="scientific">Streptomyces griseocarneus</name>
    <dbReference type="NCBI Taxonomy" id="51201"/>
    <lineage>
        <taxon>Bacteria</taxon>
        <taxon>Bacillati</taxon>
        <taxon>Actinomycetota</taxon>
        <taxon>Actinomycetes</taxon>
        <taxon>Kitasatosporales</taxon>
        <taxon>Streptomycetaceae</taxon>
        <taxon>Streptomyces</taxon>
    </lineage>
</organism>
<keyword evidence="3" id="KW-1185">Reference proteome</keyword>
<feature type="domain" description="Rhamnogalacturonase A/B/Epimerase-like pectate lyase" evidence="1">
    <location>
        <begin position="152"/>
        <end position="221"/>
    </location>
</feature>
<gene>
    <name evidence="2" type="ORF">J3S04_01020</name>
</gene>
<dbReference type="EMBL" id="CP071595">
    <property type="protein sequence ID" value="QSY49739.1"/>
    <property type="molecule type" value="Genomic_DNA"/>
</dbReference>
<protein>
    <submittedName>
        <fullName evidence="2">Right-handed parallel beta-helix repeat-containing protein</fullName>
    </submittedName>
</protein>
<evidence type="ECO:0000313" key="3">
    <source>
        <dbReference type="Proteomes" id="UP000671836"/>
    </source>
</evidence>
<dbReference type="SUPFAM" id="SSF51126">
    <property type="entry name" value="Pectin lyase-like"/>
    <property type="match status" value="1"/>
</dbReference>
<dbReference type="Pfam" id="PF12708">
    <property type="entry name" value="Pect-lyase_RHGA_epim"/>
    <property type="match status" value="1"/>
</dbReference>
<dbReference type="RefSeq" id="WP_086568574.1">
    <property type="nucleotide sequence ID" value="NZ_CP071595.1"/>
</dbReference>
<accession>A0ABX7RQS1</accession>
<dbReference type="Proteomes" id="UP000671836">
    <property type="component" value="Chromosome"/>
</dbReference>
<dbReference type="SMART" id="SM00710">
    <property type="entry name" value="PbH1"/>
    <property type="match status" value="3"/>
</dbReference>
<proteinExistence type="predicted"/>
<dbReference type="InterPro" id="IPR006626">
    <property type="entry name" value="PbH1"/>
</dbReference>
<dbReference type="InterPro" id="IPR011050">
    <property type="entry name" value="Pectin_lyase_fold/virulence"/>
</dbReference>
<dbReference type="InterPro" id="IPR024535">
    <property type="entry name" value="RHGA/B-epi-like_pectate_lyase"/>
</dbReference>
<sequence>MDIVIVTMQAAEKVTAGQAVRITQSPTTPGSPTTAVSPAVAPAVPLSNNPPSDETLQTLHTLPFFGIALQTAAAKAKVDVQIGGVVAGGLGPGKPGAVGVNSSGKLVRANAVRVRKNDPTKAKVCISAPNWIGDCDASGMVTIRPRRDTRLNVLDFGAAGDGKTDDTDALQDALDCAMRLGTMPDYDPLSDGKVVYLPPGDYLITKPLVVSNGCILEGAGLGFRGTSRIIADVASGDFNLSTRTNPLEPPPPITPGIGGSIGKVGVGAGETVYCAIALTGYYTDLPDRGRADYAVLRQFTLESKPSQRRGTPTPPLYQVPQMDGVRVMAHGPWIEQVRVAGFRRNGITIYASYPPDFKPLVNANLTQIRDCLIFGNGQHGLDIGSEGKDNANTMLFMNVSATDNGRDGIHDASYLGCTFVSCHTEANQHRNINSESDGAFSVYVGCYAEGDAPAVFKGGHIAVVGGDMDITPDSTYWGYGAVRGGSGPSALKVLNNSSKVQYYRAVTGGIDIDRGEQVTPPPPVPDQPTPKALGYLFEAKVGGHTLGASSANPTGMPHEWFTEVPTFGGLTQDGTKDGGVTWECLGPCPPSVVTSNTLGNNVDATIIQDIQSMMVDGKLQPVDGDSLFRTQVQVSRDSNDPRIGRIETSLLSKGQTFPTYYQTAYANGPRPGALMLPEAWIGRPDNNGERRICVVYSGNPFDTLAGSSNFYRPGDLILNGLRDAEREGPIGWAVKAACGRGKAASIWAPSTHYYIGQTVKPLPPTPANGFLYRLKAYKVGGPLDPHLNISGQSQPQPWSQTVGDTTEDNCLEWETLNDLEAPGNKKFLEAIPQCVPDQPDSHALDIDHLKADFNALLAKLRAAHLLGE</sequence>